<dbReference type="AlphaFoldDB" id="A0A927MVJ5"/>
<feature type="region of interest" description="Disordered" evidence="1">
    <location>
        <begin position="22"/>
        <end position="52"/>
    </location>
</feature>
<dbReference type="Proteomes" id="UP000638648">
    <property type="component" value="Unassembled WGS sequence"/>
</dbReference>
<comment type="caution">
    <text evidence="2">The sequence shown here is derived from an EMBL/GenBank/DDBJ whole genome shotgun (WGS) entry which is preliminary data.</text>
</comment>
<gene>
    <name evidence="2" type="ORF">HEB94_000938</name>
</gene>
<evidence type="ECO:0000256" key="1">
    <source>
        <dbReference type="SAM" id="MobiDB-lite"/>
    </source>
</evidence>
<protein>
    <submittedName>
        <fullName evidence="2">Uncharacterized protein</fullName>
    </submittedName>
</protein>
<dbReference type="RefSeq" id="WP_192757185.1">
    <property type="nucleotide sequence ID" value="NZ_BAABJL010000019.1"/>
</dbReference>
<name>A0A927MVJ5_9ACTN</name>
<sequence length="52" mass="5429">MEGAGKLAVYQIGLAGPQVVFDSGEDLPQHLDLPAPPMRTPTGPSPRRASTT</sequence>
<reference evidence="2" key="1">
    <citation type="submission" date="2020-10" db="EMBL/GenBank/DDBJ databases">
        <title>Sequencing the genomes of 1000 actinobacteria strains.</title>
        <authorList>
            <person name="Klenk H.-P."/>
        </authorList>
    </citation>
    <scope>NUCLEOTIDE SEQUENCE</scope>
    <source>
        <strain evidence="2">DSM 45354</strain>
    </source>
</reference>
<evidence type="ECO:0000313" key="3">
    <source>
        <dbReference type="Proteomes" id="UP000638648"/>
    </source>
</evidence>
<evidence type="ECO:0000313" key="2">
    <source>
        <dbReference type="EMBL" id="MBE1604090.1"/>
    </source>
</evidence>
<keyword evidence="3" id="KW-1185">Reference proteome</keyword>
<proteinExistence type="predicted"/>
<dbReference type="EMBL" id="JADBEM010000001">
    <property type="protein sequence ID" value="MBE1604090.1"/>
    <property type="molecule type" value="Genomic_DNA"/>
</dbReference>
<accession>A0A927MVJ5</accession>
<organism evidence="2 3">
    <name type="scientific">Actinopolymorpha pittospori</name>
    <dbReference type="NCBI Taxonomy" id="648752"/>
    <lineage>
        <taxon>Bacteria</taxon>
        <taxon>Bacillati</taxon>
        <taxon>Actinomycetota</taxon>
        <taxon>Actinomycetes</taxon>
        <taxon>Propionibacteriales</taxon>
        <taxon>Actinopolymorphaceae</taxon>
        <taxon>Actinopolymorpha</taxon>
    </lineage>
</organism>